<evidence type="ECO:0000313" key="2">
    <source>
        <dbReference type="Proteomes" id="UP000622890"/>
    </source>
</evidence>
<dbReference type="EMBL" id="JAEPBG010000021">
    <property type="protein sequence ID" value="MBK4738426.1"/>
    <property type="molecule type" value="Genomic_DNA"/>
</dbReference>
<protein>
    <recommendedName>
        <fullName evidence="3">Transposase</fullName>
    </recommendedName>
</protein>
<organism evidence="1 2">
    <name type="scientific">Noviherbaspirillum pedocola</name>
    <dbReference type="NCBI Taxonomy" id="2801341"/>
    <lineage>
        <taxon>Bacteria</taxon>
        <taxon>Pseudomonadati</taxon>
        <taxon>Pseudomonadota</taxon>
        <taxon>Betaproteobacteria</taxon>
        <taxon>Burkholderiales</taxon>
        <taxon>Oxalobacteraceae</taxon>
        <taxon>Noviherbaspirillum</taxon>
    </lineage>
</organism>
<sequence length="121" mass="13159">MTWVATTEGIDAGLVSDLMMQAVEYRFCPNSKAPTETEWLTDNGRCYTAVETRLLSANTSSRYCSAIRASCPCAPSSSFWSFAAAILSRSISRSARLSVARNRSSASWDSWRSVAISAAKS</sequence>
<reference evidence="1" key="1">
    <citation type="submission" date="2021-01" db="EMBL/GenBank/DDBJ databases">
        <title>Genome sequence of strain Noviherbaspirillum sp. DKR-6.</title>
        <authorList>
            <person name="Chaudhary D.K."/>
        </authorList>
    </citation>
    <scope>NUCLEOTIDE SEQUENCE</scope>
    <source>
        <strain evidence="1">DKR-6</strain>
    </source>
</reference>
<evidence type="ECO:0000313" key="1">
    <source>
        <dbReference type="EMBL" id="MBK4738426.1"/>
    </source>
</evidence>
<dbReference type="AlphaFoldDB" id="A0A934T0H2"/>
<gene>
    <name evidence="1" type="ORF">JJB74_27710</name>
</gene>
<keyword evidence="2" id="KW-1185">Reference proteome</keyword>
<comment type="caution">
    <text evidence="1">The sequence shown here is derived from an EMBL/GenBank/DDBJ whole genome shotgun (WGS) entry which is preliminary data.</text>
</comment>
<accession>A0A934T0H2</accession>
<dbReference type="Proteomes" id="UP000622890">
    <property type="component" value="Unassembled WGS sequence"/>
</dbReference>
<name>A0A934T0H2_9BURK</name>
<proteinExistence type="predicted"/>
<evidence type="ECO:0008006" key="3">
    <source>
        <dbReference type="Google" id="ProtNLM"/>
    </source>
</evidence>